<accession>A0ABV9YLS5</accession>
<dbReference type="EMBL" id="JBHSIV010000011">
    <property type="protein sequence ID" value="MFC5063054.1"/>
    <property type="molecule type" value="Genomic_DNA"/>
</dbReference>
<proteinExistence type="predicted"/>
<evidence type="ECO:0000313" key="1">
    <source>
        <dbReference type="EMBL" id="MFC5063054.1"/>
    </source>
</evidence>
<sequence length="97" mass="9936">MTGLLPTSSPVADRATRRAVLAAVLTATEALYESDPRRPSETLAAALDRAAGAAATGRDGTGGRAAAAIRTAAAYHAAGQPEDTFFALQCARDHLEI</sequence>
<organism evidence="1 2">
    <name type="scientific">Actinomycetospora atypica</name>
    <dbReference type="NCBI Taxonomy" id="1290095"/>
    <lineage>
        <taxon>Bacteria</taxon>
        <taxon>Bacillati</taxon>
        <taxon>Actinomycetota</taxon>
        <taxon>Actinomycetes</taxon>
        <taxon>Pseudonocardiales</taxon>
        <taxon>Pseudonocardiaceae</taxon>
        <taxon>Actinomycetospora</taxon>
    </lineage>
</organism>
<dbReference type="RefSeq" id="WP_378036399.1">
    <property type="nucleotide sequence ID" value="NZ_JBHSIV010000011.1"/>
</dbReference>
<dbReference type="Proteomes" id="UP001595947">
    <property type="component" value="Unassembled WGS sequence"/>
</dbReference>
<evidence type="ECO:0000313" key="2">
    <source>
        <dbReference type="Proteomes" id="UP001595947"/>
    </source>
</evidence>
<protein>
    <submittedName>
        <fullName evidence="1">Uncharacterized protein</fullName>
    </submittedName>
</protein>
<gene>
    <name evidence="1" type="ORF">ACFPBZ_12620</name>
</gene>
<comment type="caution">
    <text evidence="1">The sequence shown here is derived from an EMBL/GenBank/DDBJ whole genome shotgun (WGS) entry which is preliminary data.</text>
</comment>
<reference evidence="2" key="1">
    <citation type="journal article" date="2019" name="Int. J. Syst. Evol. Microbiol.">
        <title>The Global Catalogue of Microorganisms (GCM) 10K type strain sequencing project: providing services to taxonomists for standard genome sequencing and annotation.</title>
        <authorList>
            <consortium name="The Broad Institute Genomics Platform"/>
            <consortium name="The Broad Institute Genome Sequencing Center for Infectious Disease"/>
            <person name="Wu L."/>
            <person name="Ma J."/>
        </authorList>
    </citation>
    <scope>NUCLEOTIDE SEQUENCE [LARGE SCALE GENOMIC DNA]</scope>
    <source>
        <strain evidence="2">CGMCC 4.7093</strain>
    </source>
</reference>
<keyword evidence="2" id="KW-1185">Reference proteome</keyword>
<name>A0ABV9YLS5_9PSEU</name>